<dbReference type="GO" id="GO:0004252">
    <property type="term" value="F:serine-type endopeptidase activity"/>
    <property type="evidence" value="ECO:0007669"/>
    <property type="project" value="TreeGrafter"/>
</dbReference>
<keyword evidence="4" id="KW-0720">Serine protease</keyword>
<keyword evidence="8" id="KW-1185">Reference proteome</keyword>
<dbReference type="Pfam" id="PF07676">
    <property type="entry name" value="PD40"/>
    <property type="match status" value="1"/>
</dbReference>
<evidence type="ECO:0000259" key="6">
    <source>
        <dbReference type="Pfam" id="PF00930"/>
    </source>
</evidence>
<feature type="domain" description="Dipeptidylpeptidase IV N-terminal" evidence="6">
    <location>
        <begin position="236"/>
        <end position="415"/>
    </location>
</feature>
<dbReference type="EMBL" id="CAKJTG010000017">
    <property type="protein sequence ID" value="CAG9609245.1"/>
    <property type="molecule type" value="Genomic_DNA"/>
</dbReference>
<dbReference type="InterPro" id="IPR011659">
    <property type="entry name" value="WD40"/>
</dbReference>
<reference evidence="7" key="1">
    <citation type="submission" date="2021-10" db="EMBL/GenBank/DDBJ databases">
        <authorList>
            <person name="Criscuolo A."/>
        </authorList>
    </citation>
    <scope>NUCLEOTIDE SEQUENCE</scope>
    <source>
        <strain evidence="7">CIP111885</strain>
    </source>
</reference>
<dbReference type="InterPro" id="IPR011042">
    <property type="entry name" value="6-blade_b-propeller_TolB-like"/>
</dbReference>
<evidence type="ECO:0000256" key="4">
    <source>
        <dbReference type="ARBA" id="ARBA00022825"/>
    </source>
</evidence>
<dbReference type="PANTHER" id="PTHR42776:SF27">
    <property type="entry name" value="DIPEPTIDYL PEPTIDASE FAMILY MEMBER 6"/>
    <property type="match status" value="1"/>
</dbReference>
<comment type="caution">
    <text evidence="7">The sequence shown here is derived from an EMBL/GenBank/DDBJ whole genome shotgun (WGS) entry which is preliminary data.</text>
</comment>
<gene>
    <name evidence="7" type="primary">dpp5_1</name>
    <name evidence="7" type="ORF">NEOCIP111885_02987</name>
</gene>
<dbReference type="AlphaFoldDB" id="A0A9C7GC14"/>
<dbReference type="SUPFAM" id="SSF53474">
    <property type="entry name" value="alpha/beta-Hydrolases"/>
    <property type="match status" value="1"/>
</dbReference>
<evidence type="ECO:0000313" key="8">
    <source>
        <dbReference type="Proteomes" id="UP000789845"/>
    </source>
</evidence>
<dbReference type="SUPFAM" id="SSF82171">
    <property type="entry name" value="DPP6 N-terminal domain-like"/>
    <property type="match status" value="1"/>
</dbReference>
<dbReference type="Pfam" id="PF00930">
    <property type="entry name" value="DPPIV_N"/>
    <property type="match status" value="2"/>
</dbReference>
<dbReference type="InterPro" id="IPR029058">
    <property type="entry name" value="AB_hydrolase_fold"/>
</dbReference>
<evidence type="ECO:0000256" key="1">
    <source>
        <dbReference type="ARBA" id="ARBA00010040"/>
    </source>
</evidence>
<keyword evidence="3 7" id="KW-0378">Hydrolase</keyword>
<name>A0A9C7GC14_9BACI</name>
<organism evidence="7 8">
    <name type="scientific">Pseudoneobacillus rhizosphaerae</name>
    <dbReference type="NCBI Taxonomy" id="2880968"/>
    <lineage>
        <taxon>Bacteria</taxon>
        <taxon>Bacillati</taxon>
        <taxon>Bacillota</taxon>
        <taxon>Bacilli</taxon>
        <taxon>Bacillales</taxon>
        <taxon>Bacillaceae</taxon>
        <taxon>Pseudoneobacillus</taxon>
    </lineage>
</organism>
<accession>A0A9C7GC14</accession>
<dbReference type="Proteomes" id="UP000789845">
    <property type="component" value="Unassembled WGS sequence"/>
</dbReference>
<dbReference type="GO" id="GO:0006508">
    <property type="term" value="P:proteolysis"/>
    <property type="evidence" value="ECO:0007669"/>
    <property type="project" value="UniProtKB-KW"/>
</dbReference>
<dbReference type="Gene3D" id="3.40.50.1820">
    <property type="entry name" value="alpha/beta hydrolase"/>
    <property type="match status" value="1"/>
</dbReference>
<feature type="domain" description="Peptidase S9 prolyl oligopeptidase catalytic" evidence="5">
    <location>
        <begin position="454"/>
        <end position="662"/>
    </location>
</feature>
<comment type="similarity">
    <text evidence="1">Belongs to the peptidase S9C family.</text>
</comment>
<dbReference type="Gene3D" id="2.120.10.30">
    <property type="entry name" value="TolB, C-terminal domain"/>
    <property type="match status" value="2"/>
</dbReference>
<evidence type="ECO:0000256" key="3">
    <source>
        <dbReference type="ARBA" id="ARBA00022801"/>
    </source>
</evidence>
<evidence type="ECO:0000256" key="2">
    <source>
        <dbReference type="ARBA" id="ARBA00022670"/>
    </source>
</evidence>
<sequence>MTKRGMEAKDLFELKSVANPQLSPDGKKILFVETSIDQEKNSYISNLFMKALAENTSATQWTFGKHRNHSPKWSPAGDRIAFISNRTGSNQIFVMSEKGGEAMQLTFFENGVGNFIWSPNGEEIAFSISLKPDQTIQTAPKQEKKKEEKDKELTALVVEEMKYKSDGEGFWNGTYKQIATVDIKTGELGQLTSGKSDYYLQSWSPDGKYIAVTGDLNEERDNSFLTDVFLLDVETEELNKITNSDGYFGNVTWSPNGRYLAMAGSNREFENATLSRIWIYDLETETHSCLTAEWDVMIGDNTIGDFQQGTVDPGVLWAKDNHHFYFLATDHGNTSLYYGNLDGEIYPALLEDQHVYGVAFDGKDQAVVAISKPTEPSDMYSLKITTGETVKLTSVNDKALEDISLSPVESFYFESEGGLSVQGWLMYPANFNPEEKYPLILEVHGGPHAMYGNSYMHEFQMLAGQGNVVLFTNPRGSHGYGQEFVNAVRGDYGGNDYNDLMNAVDFALEKFSFIDPERLGVTGGSYGGFMTNWIVGHTDCFKAAVTQRSISNWISFYGVSDIGYYFTEWQIQSDLSDIEKLWKHSPLAYVNQIKTPLLILHGEKDYRCPIEQAEQLFIALKRQKKVTKFLRFPEANHELSRSGNPKLRLERLTAIKDWFNQYI</sequence>
<evidence type="ECO:0000313" key="7">
    <source>
        <dbReference type="EMBL" id="CAG9609245.1"/>
    </source>
</evidence>
<evidence type="ECO:0000259" key="5">
    <source>
        <dbReference type="Pfam" id="PF00326"/>
    </source>
</evidence>
<dbReference type="FunFam" id="3.40.50.1820:FF:000028">
    <property type="entry name" value="S9 family peptidase"/>
    <property type="match status" value="1"/>
</dbReference>
<keyword evidence="2" id="KW-0645">Protease</keyword>
<protein>
    <submittedName>
        <fullName evidence="7">Dipeptidyl-peptidase 5</fullName>
        <ecNumber evidence="7">3.4.14.-</ecNumber>
    </submittedName>
</protein>
<dbReference type="RefSeq" id="WP_230497480.1">
    <property type="nucleotide sequence ID" value="NZ_CAKJTG010000017.1"/>
</dbReference>
<dbReference type="Pfam" id="PF00326">
    <property type="entry name" value="Peptidase_S9"/>
    <property type="match status" value="1"/>
</dbReference>
<dbReference type="PANTHER" id="PTHR42776">
    <property type="entry name" value="SERINE PEPTIDASE S9 FAMILY MEMBER"/>
    <property type="match status" value="1"/>
</dbReference>
<feature type="domain" description="Dipeptidylpeptidase IV N-terminal" evidence="6">
    <location>
        <begin position="23"/>
        <end position="109"/>
    </location>
</feature>
<proteinExistence type="inferred from homology"/>
<dbReference type="InterPro" id="IPR002469">
    <property type="entry name" value="Peptidase_S9B_N"/>
</dbReference>
<dbReference type="InterPro" id="IPR001375">
    <property type="entry name" value="Peptidase_S9_cat"/>
</dbReference>
<dbReference type="EC" id="3.4.14.-" evidence="7"/>